<evidence type="ECO:0000313" key="7">
    <source>
        <dbReference type="Proteomes" id="UP001447188"/>
    </source>
</evidence>
<dbReference type="EMBL" id="JBBBZM010000001">
    <property type="protein sequence ID" value="KAL0640849.1"/>
    <property type="molecule type" value="Genomic_DNA"/>
</dbReference>
<keyword evidence="7" id="KW-1185">Reference proteome</keyword>
<evidence type="ECO:0000256" key="4">
    <source>
        <dbReference type="ARBA" id="ARBA00023242"/>
    </source>
</evidence>
<dbReference type="PANTHER" id="PTHR13408">
    <property type="entry name" value="DNA-DIRECTED RNA POLYMERASE III"/>
    <property type="match status" value="1"/>
</dbReference>
<dbReference type="InterPro" id="IPR007811">
    <property type="entry name" value="RPC4"/>
</dbReference>
<organism evidence="6 7">
    <name type="scientific">Discina gigas</name>
    <dbReference type="NCBI Taxonomy" id="1032678"/>
    <lineage>
        <taxon>Eukaryota</taxon>
        <taxon>Fungi</taxon>
        <taxon>Dikarya</taxon>
        <taxon>Ascomycota</taxon>
        <taxon>Pezizomycotina</taxon>
        <taxon>Pezizomycetes</taxon>
        <taxon>Pezizales</taxon>
        <taxon>Discinaceae</taxon>
        <taxon>Discina</taxon>
    </lineage>
</organism>
<feature type="compositionally biased region" description="Polar residues" evidence="5">
    <location>
        <begin position="26"/>
        <end position="39"/>
    </location>
</feature>
<feature type="compositionally biased region" description="Gly residues" evidence="5">
    <location>
        <begin position="122"/>
        <end position="134"/>
    </location>
</feature>
<feature type="compositionally biased region" description="Basic and acidic residues" evidence="5">
    <location>
        <begin position="161"/>
        <end position="177"/>
    </location>
</feature>
<evidence type="ECO:0000256" key="2">
    <source>
        <dbReference type="ARBA" id="ARBA00022478"/>
    </source>
</evidence>
<accession>A0ABR3GY27</accession>
<name>A0ABR3GY27_9PEZI</name>
<comment type="subcellular location">
    <subcellularLocation>
        <location evidence="1">Nucleus</location>
    </subcellularLocation>
</comment>
<reference evidence="6 7" key="1">
    <citation type="submission" date="2024-02" db="EMBL/GenBank/DDBJ databases">
        <title>Discinaceae phylogenomics.</title>
        <authorList>
            <person name="Dirks A.C."/>
            <person name="James T.Y."/>
        </authorList>
    </citation>
    <scope>NUCLEOTIDE SEQUENCE [LARGE SCALE GENOMIC DNA]</scope>
    <source>
        <strain evidence="6 7">ACD0624</strain>
    </source>
</reference>
<keyword evidence="3" id="KW-0804">Transcription</keyword>
<dbReference type="Proteomes" id="UP001447188">
    <property type="component" value="Unassembled WGS sequence"/>
</dbReference>
<feature type="compositionally biased region" description="Basic residues" evidence="5">
    <location>
        <begin position="7"/>
        <end position="17"/>
    </location>
</feature>
<comment type="caution">
    <text evidence="6">The sequence shown here is derived from an EMBL/GenBank/DDBJ whole genome shotgun (WGS) entry which is preliminary data.</text>
</comment>
<dbReference type="PANTHER" id="PTHR13408:SF0">
    <property type="entry name" value="DNA-DIRECTED RNA POLYMERASE III SUBUNIT RPC4"/>
    <property type="match status" value="1"/>
</dbReference>
<sequence>MPPGLKVKPKPVARRRAAAQAEISGDASQPSTGTVTPSVETAAESVEPAPSVPIAPPPGRLDSLSSPSSSKPPPGAVRGGASLLKFKPKLVARKTKEERDAIAAKLEASATPAPYDYRPRGGRGGRGSRGGRGGRGGRDDGGFGRAPATASGPFALGSVEMGRRKVGAVERGTDYTKHRQSLGSSEAQIGKKSRLKPEDGDEPNYSSSDDSDDARMDIEFIGYLDEREKIEDEEGDKYMDGDDDRPWGAGAPLRVPRSQHVELKSSVNTDSSLKTDKGAKKKGKSKVDFETSVEIKNEPAEEDEVSAFPVLLSAPSSPKIKPESEGLSRQFKEEFELEEQDRLATLREMVGDVSNLKIDDDDVEMKCGIKSPKKPGNIEIDNQIFCFQFPEILPQLVSSVSTEIKTEIKTEPGESDTRVAAPPPPNVPVSLKQQKLSAKAQQALLESFPPSGIAGKLRVHKSGRITILWGSGNEEDGPIEFDVSRGSTMGFLQEAVIVKQNSPWGEQDVDEKGKQKGAAFSLGQVKGKFVVSPDFGKLIGAEKSKKKRDNKGKGKEVVNIIQNI</sequence>
<evidence type="ECO:0000256" key="1">
    <source>
        <dbReference type="ARBA" id="ARBA00004123"/>
    </source>
</evidence>
<evidence type="ECO:0000256" key="5">
    <source>
        <dbReference type="SAM" id="MobiDB-lite"/>
    </source>
</evidence>
<feature type="compositionally biased region" description="Pro residues" evidence="5">
    <location>
        <begin position="50"/>
        <end position="59"/>
    </location>
</feature>
<feature type="compositionally biased region" description="Basic and acidic residues" evidence="5">
    <location>
        <begin position="213"/>
        <end position="246"/>
    </location>
</feature>
<evidence type="ECO:0000256" key="3">
    <source>
        <dbReference type="ARBA" id="ARBA00023163"/>
    </source>
</evidence>
<evidence type="ECO:0000313" key="6">
    <source>
        <dbReference type="EMBL" id="KAL0640849.1"/>
    </source>
</evidence>
<feature type="compositionally biased region" description="Low complexity" evidence="5">
    <location>
        <begin position="60"/>
        <end position="69"/>
    </location>
</feature>
<gene>
    <name evidence="6" type="ORF">Q9L58_000156</name>
</gene>
<keyword evidence="2" id="KW-0240">DNA-directed RNA polymerase</keyword>
<feature type="region of interest" description="Disordered" evidence="5">
    <location>
        <begin position="1"/>
        <end position="288"/>
    </location>
</feature>
<keyword evidence="4" id="KW-0539">Nucleus</keyword>
<dbReference type="Pfam" id="PF05132">
    <property type="entry name" value="RNA_pol_Rpc4"/>
    <property type="match status" value="1"/>
</dbReference>
<protein>
    <submittedName>
        <fullName evidence="6">Uncharacterized protein</fullName>
    </submittedName>
</protein>
<proteinExistence type="predicted"/>